<dbReference type="RefSeq" id="WP_176974070.1">
    <property type="nucleotide sequence ID" value="NZ_FNOY01000151.1"/>
</dbReference>
<proteinExistence type="predicted"/>
<dbReference type="AlphaFoldDB" id="A0A1H3QD09"/>
<accession>A0A1H3QD09</accession>
<dbReference type="InterPro" id="IPR009057">
    <property type="entry name" value="Homeodomain-like_sf"/>
</dbReference>
<name>A0A1H3QD09_9PROT</name>
<evidence type="ECO:0000313" key="1">
    <source>
        <dbReference type="EMBL" id="SDZ11286.1"/>
    </source>
</evidence>
<dbReference type="EMBL" id="FNOY01000151">
    <property type="protein sequence ID" value="SDZ11286.1"/>
    <property type="molecule type" value="Genomic_DNA"/>
</dbReference>
<dbReference type="SUPFAM" id="SSF46689">
    <property type="entry name" value="Homeodomain-like"/>
    <property type="match status" value="1"/>
</dbReference>
<dbReference type="Pfam" id="PF13565">
    <property type="entry name" value="HTH_32"/>
    <property type="match status" value="1"/>
</dbReference>
<sequence length="144" mass="15745">IQRVRIVLSANARCNNKTISQDTGLCEDTVGFWRKRWLEGCADLEKLAGKPKLLREAVGQLLADKPRPGSPGLFTAEQICRLLAVACETPPEHLSHWTRAELARTVVERGVVDRISASSVGRFLKSGGFKTPPDQILAEPRSGG</sequence>
<keyword evidence="2" id="KW-1185">Reference proteome</keyword>
<dbReference type="STRING" id="44576.SAMN05421881_11512"/>
<organism evidence="1 2">
    <name type="scientific">Nitrosomonas halophila</name>
    <dbReference type="NCBI Taxonomy" id="44576"/>
    <lineage>
        <taxon>Bacteria</taxon>
        <taxon>Pseudomonadati</taxon>
        <taxon>Pseudomonadota</taxon>
        <taxon>Betaproteobacteria</taxon>
        <taxon>Nitrosomonadales</taxon>
        <taxon>Nitrosomonadaceae</taxon>
        <taxon>Nitrosomonas</taxon>
    </lineage>
</organism>
<dbReference type="Proteomes" id="UP000198640">
    <property type="component" value="Unassembled WGS sequence"/>
</dbReference>
<protein>
    <submittedName>
        <fullName evidence="1">Homeodomain-like domain-containing protein</fullName>
    </submittedName>
</protein>
<keyword evidence="1" id="KW-0238">DNA-binding</keyword>
<gene>
    <name evidence="1" type="ORF">SAMN05421881_11512</name>
</gene>
<feature type="non-terminal residue" evidence="1">
    <location>
        <position position="1"/>
    </location>
</feature>
<evidence type="ECO:0000313" key="2">
    <source>
        <dbReference type="Proteomes" id="UP000198640"/>
    </source>
</evidence>
<dbReference type="GO" id="GO:0003677">
    <property type="term" value="F:DNA binding"/>
    <property type="evidence" value="ECO:0007669"/>
    <property type="project" value="UniProtKB-KW"/>
</dbReference>
<reference evidence="1 2" key="1">
    <citation type="submission" date="2016-10" db="EMBL/GenBank/DDBJ databases">
        <authorList>
            <person name="de Groot N.N."/>
        </authorList>
    </citation>
    <scope>NUCLEOTIDE SEQUENCE [LARGE SCALE GENOMIC DNA]</scope>
    <source>
        <strain evidence="1 2">Nm1</strain>
    </source>
</reference>
<keyword evidence="1" id="KW-0371">Homeobox</keyword>